<evidence type="ECO:0000313" key="11">
    <source>
        <dbReference type="Proteomes" id="UP001232063"/>
    </source>
</evidence>
<keyword evidence="6 8" id="KW-0443">Lipid metabolism</keyword>
<evidence type="ECO:0000259" key="9">
    <source>
        <dbReference type="Pfam" id="PF01648"/>
    </source>
</evidence>
<comment type="subcellular location">
    <subcellularLocation>
        <location evidence="8">Cytoplasm</location>
    </subcellularLocation>
</comment>
<organism evidence="10 11">
    <name type="scientific">Xanthocytophaga agilis</name>
    <dbReference type="NCBI Taxonomy" id="3048010"/>
    <lineage>
        <taxon>Bacteria</taxon>
        <taxon>Pseudomonadati</taxon>
        <taxon>Bacteroidota</taxon>
        <taxon>Cytophagia</taxon>
        <taxon>Cytophagales</taxon>
        <taxon>Rhodocytophagaceae</taxon>
        <taxon>Xanthocytophaga</taxon>
    </lineage>
</organism>
<keyword evidence="11" id="KW-1185">Reference proteome</keyword>
<dbReference type="AlphaFoldDB" id="A0AAE3R224"/>
<keyword evidence="7 8" id="KW-0275">Fatty acid biosynthesis</keyword>
<sequence>MILGIGIDNVDVERIQKKISKNSDFLSYVFSTTEIEICNRKTKKYESFAARFAAKEAFLKALGTGIDLSIPLNQIVIYNQSDGKPYIEINETIRTLFTNLFTFIPRIHISMSHSATQAFAFVIIESD</sequence>
<comment type="caution">
    <text evidence="10">The sequence shown here is derived from an EMBL/GenBank/DDBJ whole genome shotgun (WGS) entry which is preliminary data.</text>
</comment>
<proteinExistence type="inferred from homology"/>
<name>A0AAE3R224_9BACT</name>
<comment type="similarity">
    <text evidence="8">Belongs to the P-Pant transferase superfamily. AcpS family.</text>
</comment>
<dbReference type="GO" id="GO:0000287">
    <property type="term" value="F:magnesium ion binding"/>
    <property type="evidence" value="ECO:0007669"/>
    <property type="project" value="UniProtKB-UniRule"/>
</dbReference>
<keyword evidence="4 8" id="KW-0276">Fatty acid metabolism</keyword>
<dbReference type="InterPro" id="IPR002582">
    <property type="entry name" value="ACPS"/>
</dbReference>
<dbReference type="GO" id="GO:0006633">
    <property type="term" value="P:fatty acid biosynthetic process"/>
    <property type="evidence" value="ECO:0007669"/>
    <property type="project" value="UniProtKB-UniRule"/>
</dbReference>
<keyword evidence="2 8" id="KW-0808">Transferase</keyword>
<evidence type="ECO:0000256" key="4">
    <source>
        <dbReference type="ARBA" id="ARBA00022832"/>
    </source>
</evidence>
<evidence type="ECO:0000256" key="3">
    <source>
        <dbReference type="ARBA" id="ARBA00022723"/>
    </source>
</evidence>
<protein>
    <recommendedName>
        <fullName evidence="8">Holo-[acyl-carrier-protein] synthase</fullName>
        <shortName evidence="8">Holo-ACP synthase</shortName>
        <ecNumber evidence="8">2.7.8.7</ecNumber>
    </recommendedName>
    <alternativeName>
        <fullName evidence="8">4'-phosphopantetheinyl transferase AcpS</fullName>
    </alternativeName>
</protein>
<evidence type="ECO:0000256" key="1">
    <source>
        <dbReference type="ARBA" id="ARBA00022516"/>
    </source>
</evidence>
<keyword evidence="3 8" id="KW-0479">Metal-binding</keyword>
<dbReference type="Gene3D" id="3.90.470.20">
    <property type="entry name" value="4'-phosphopantetheinyl transferase domain"/>
    <property type="match status" value="1"/>
</dbReference>
<accession>A0AAE3R224</accession>
<dbReference type="NCBIfam" id="TIGR00556">
    <property type="entry name" value="pantethn_trn"/>
    <property type="match status" value="1"/>
</dbReference>
<evidence type="ECO:0000256" key="6">
    <source>
        <dbReference type="ARBA" id="ARBA00023098"/>
    </source>
</evidence>
<dbReference type="EMBL" id="JASJOU010000001">
    <property type="protein sequence ID" value="MDJ1500157.1"/>
    <property type="molecule type" value="Genomic_DNA"/>
</dbReference>
<dbReference type="RefSeq" id="WP_314509681.1">
    <property type="nucleotide sequence ID" value="NZ_JASJOU010000001.1"/>
</dbReference>
<dbReference type="InterPro" id="IPR004568">
    <property type="entry name" value="Ppantetheine-prot_Trfase_dom"/>
</dbReference>
<dbReference type="InterPro" id="IPR008278">
    <property type="entry name" value="4-PPantetheinyl_Trfase_dom"/>
</dbReference>
<evidence type="ECO:0000256" key="5">
    <source>
        <dbReference type="ARBA" id="ARBA00022842"/>
    </source>
</evidence>
<dbReference type="EC" id="2.7.8.7" evidence="8"/>
<evidence type="ECO:0000256" key="8">
    <source>
        <dbReference type="HAMAP-Rule" id="MF_00101"/>
    </source>
</evidence>
<comment type="catalytic activity">
    <reaction evidence="8">
        <text>apo-[ACP] + CoA = holo-[ACP] + adenosine 3',5'-bisphosphate + H(+)</text>
        <dbReference type="Rhea" id="RHEA:12068"/>
        <dbReference type="Rhea" id="RHEA-COMP:9685"/>
        <dbReference type="Rhea" id="RHEA-COMP:9690"/>
        <dbReference type="ChEBI" id="CHEBI:15378"/>
        <dbReference type="ChEBI" id="CHEBI:29999"/>
        <dbReference type="ChEBI" id="CHEBI:57287"/>
        <dbReference type="ChEBI" id="CHEBI:58343"/>
        <dbReference type="ChEBI" id="CHEBI:64479"/>
        <dbReference type="EC" id="2.7.8.7"/>
    </reaction>
</comment>
<evidence type="ECO:0000256" key="2">
    <source>
        <dbReference type="ARBA" id="ARBA00022679"/>
    </source>
</evidence>
<keyword evidence="1 8" id="KW-0444">Lipid biosynthesis</keyword>
<comment type="cofactor">
    <cofactor evidence="8">
        <name>Mg(2+)</name>
        <dbReference type="ChEBI" id="CHEBI:18420"/>
    </cofactor>
</comment>
<dbReference type="Pfam" id="PF01648">
    <property type="entry name" value="ACPS"/>
    <property type="match status" value="1"/>
</dbReference>
<keyword evidence="5 8" id="KW-0460">Magnesium</keyword>
<feature type="binding site" evidence="8">
    <location>
        <position position="8"/>
    </location>
    <ligand>
        <name>Mg(2+)</name>
        <dbReference type="ChEBI" id="CHEBI:18420"/>
    </ligand>
</feature>
<feature type="binding site" evidence="8">
    <location>
        <position position="56"/>
    </location>
    <ligand>
        <name>Mg(2+)</name>
        <dbReference type="ChEBI" id="CHEBI:18420"/>
    </ligand>
</feature>
<reference evidence="10" key="1">
    <citation type="submission" date="2023-05" db="EMBL/GenBank/DDBJ databases">
        <authorList>
            <person name="Zhang X."/>
        </authorList>
    </citation>
    <scope>NUCLEOTIDE SEQUENCE</scope>
    <source>
        <strain evidence="10">BD1B2-1</strain>
    </source>
</reference>
<dbReference type="InterPro" id="IPR037143">
    <property type="entry name" value="4-PPantetheinyl_Trfase_dom_sf"/>
</dbReference>
<dbReference type="NCBIfam" id="TIGR00516">
    <property type="entry name" value="acpS"/>
    <property type="match status" value="1"/>
</dbReference>
<dbReference type="GO" id="GO:0005737">
    <property type="term" value="C:cytoplasm"/>
    <property type="evidence" value="ECO:0007669"/>
    <property type="project" value="UniProtKB-SubCell"/>
</dbReference>
<dbReference type="HAMAP" id="MF_00101">
    <property type="entry name" value="AcpS"/>
    <property type="match status" value="1"/>
</dbReference>
<comment type="function">
    <text evidence="8">Transfers the 4'-phosphopantetheine moiety from coenzyme A to a Ser of acyl-carrier-protein.</text>
</comment>
<keyword evidence="8" id="KW-0963">Cytoplasm</keyword>
<dbReference type="GO" id="GO:0008897">
    <property type="term" value="F:holo-[acyl-carrier-protein] synthase activity"/>
    <property type="evidence" value="ECO:0007669"/>
    <property type="project" value="UniProtKB-UniRule"/>
</dbReference>
<evidence type="ECO:0000256" key="7">
    <source>
        <dbReference type="ARBA" id="ARBA00023160"/>
    </source>
</evidence>
<evidence type="ECO:0000313" key="10">
    <source>
        <dbReference type="EMBL" id="MDJ1500157.1"/>
    </source>
</evidence>
<dbReference type="Proteomes" id="UP001232063">
    <property type="component" value="Unassembled WGS sequence"/>
</dbReference>
<gene>
    <name evidence="8 10" type="primary">acpS</name>
    <name evidence="10" type="ORF">QNI22_05850</name>
</gene>
<feature type="domain" description="4'-phosphopantetheinyl transferase" evidence="9">
    <location>
        <begin position="4"/>
        <end position="94"/>
    </location>
</feature>
<dbReference type="SUPFAM" id="SSF56214">
    <property type="entry name" value="4'-phosphopantetheinyl transferase"/>
    <property type="match status" value="1"/>
</dbReference>